<organism evidence="14 15">
    <name type="scientific">Syntrophus gentianae</name>
    <dbReference type="NCBI Taxonomy" id="43775"/>
    <lineage>
        <taxon>Bacteria</taxon>
        <taxon>Pseudomonadati</taxon>
        <taxon>Thermodesulfobacteriota</taxon>
        <taxon>Syntrophia</taxon>
        <taxon>Syntrophales</taxon>
        <taxon>Syntrophaceae</taxon>
        <taxon>Syntrophus</taxon>
    </lineage>
</organism>
<feature type="binding site" evidence="11">
    <location>
        <position position="386"/>
    </location>
    <ligand>
        <name>GMP</name>
        <dbReference type="ChEBI" id="CHEBI:58115"/>
    </ligand>
</feature>
<feature type="binding site" evidence="11">
    <location>
        <begin position="204"/>
        <end position="208"/>
    </location>
    <ligand>
        <name>GMP</name>
        <dbReference type="ChEBI" id="CHEBI:58115"/>
    </ligand>
</feature>
<evidence type="ECO:0000256" key="4">
    <source>
        <dbReference type="ARBA" id="ARBA00022741"/>
    </source>
</evidence>
<dbReference type="STRING" id="43775.SAMN04489760_1041"/>
<dbReference type="InterPro" id="IPR001233">
    <property type="entry name" value="RtcB"/>
</dbReference>
<dbReference type="RefSeq" id="WP_093882359.1">
    <property type="nucleotide sequence ID" value="NZ_FOBS01000004.1"/>
</dbReference>
<feature type="binding site" evidence="12">
    <location>
        <position position="236"/>
    </location>
    <ligand>
        <name>Mn(2+)</name>
        <dbReference type="ChEBI" id="CHEBI:29035"/>
        <label>2</label>
    </ligand>
</feature>
<sequence length="482" mass="52482">MSKISVTLNKLDACRWTIPKTGGMRVPGVIYTSEALLREMGGDESPQQVMNVAYLPGIVKYSLAMPDMHWGYGFPIGGVAAFDVKSGVISPGGVGYDINCGCRMITSKLNFEDIRDRVKDLVVALFHNIPSGVGSTGVLKLSPKEERQVLTQGSRWAVSQGYGSEEDIETTEDHGAMAGADPDKVSPRAIERGRDQLGTLGSGNHFLEVEVVEEIFDPEVAAAFGLSVGQVAVLIHSGSRGLGYQICDDYLARMVKKMNELGVPLPDRQLACSWLESQAGKDYLAAMACAANYAWANRQMLMHWTRETFEKTLRKSPRELGMKLLYDVCHNIAKLETFPVDGKMMELCVHRKGATRSFPPGHPALPVCYRKVGQPVLIPGDMGTGSYVMVGTEKAYQETFGSTCHGAGRVMSRAQATRVSSGRQVAREMAERGVLVMASGKGTLKEEIPEAYKKLDDVVDVVHRAGLSRKVARLKSVCCIKG</sequence>
<keyword evidence="5" id="KW-0692">RNA repair</keyword>
<dbReference type="EMBL" id="FOBS01000004">
    <property type="protein sequence ID" value="SEM09031.1"/>
    <property type="molecule type" value="Genomic_DNA"/>
</dbReference>
<dbReference type="Gene3D" id="3.90.1860.10">
    <property type="entry name" value="tRNA-splicing ligase RtcB"/>
    <property type="match status" value="1"/>
</dbReference>
<dbReference type="GO" id="GO:0046872">
    <property type="term" value="F:metal ion binding"/>
    <property type="evidence" value="ECO:0007669"/>
    <property type="project" value="UniProtKB-UniRule"/>
</dbReference>
<keyword evidence="15" id="KW-1185">Reference proteome</keyword>
<evidence type="ECO:0000313" key="14">
    <source>
        <dbReference type="EMBL" id="SEM09031.1"/>
    </source>
</evidence>
<keyword evidence="7 12" id="KW-0464">Manganese</keyword>
<dbReference type="Pfam" id="PF01139">
    <property type="entry name" value="RtcB"/>
    <property type="match status" value="1"/>
</dbReference>
<dbReference type="InterPro" id="IPR036025">
    <property type="entry name" value="RtcB-like_sf"/>
</dbReference>
<dbReference type="GO" id="GO:0006396">
    <property type="term" value="P:RNA processing"/>
    <property type="evidence" value="ECO:0007669"/>
    <property type="project" value="InterPro"/>
</dbReference>
<keyword evidence="2 13" id="KW-0436">Ligase</keyword>
<dbReference type="PANTHER" id="PTHR11118:SF1">
    <property type="entry name" value="RNA-SPLICING LIGASE RTCB HOMOLOG"/>
    <property type="match status" value="1"/>
</dbReference>
<evidence type="ECO:0000256" key="9">
    <source>
        <dbReference type="ARBA" id="ARBA00049514"/>
    </source>
</evidence>
<dbReference type="EC" id="6.5.1.-" evidence="13"/>
<feature type="binding site" evidence="12">
    <location>
        <position position="330"/>
    </location>
    <ligand>
        <name>Mn(2+)</name>
        <dbReference type="ChEBI" id="CHEBI:29035"/>
        <label>2</label>
    </ligand>
</feature>
<comment type="catalytic activity">
    <reaction evidence="8">
        <text>a 3'-end 3'-phospho-ribonucleotide-RNA + a 5'-end dephospho-ribonucleoside-RNA + GTP = a ribonucleotidyl-ribonucleotide-RNA + GMP + diphosphate</text>
        <dbReference type="Rhea" id="RHEA:68076"/>
        <dbReference type="Rhea" id="RHEA-COMP:10463"/>
        <dbReference type="Rhea" id="RHEA-COMP:13936"/>
        <dbReference type="Rhea" id="RHEA-COMP:17355"/>
        <dbReference type="ChEBI" id="CHEBI:33019"/>
        <dbReference type="ChEBI" id="CHEBI:37565"/>
        <dbReference type="ChEBI" id="CHEBI:58115"/>
        <dbReference type="ChEBI" id="CHEBI:83062"/>
        <dbReference type="ChEBI" id="CHEBI:138284"/>
        <dbReference type="ChEBI" id="CHEBI:173118"/>
        <dbReference type="EC" id="6.5.1.8"/>
    </reaction>
</comment>
<dbReference type="GO" id="GO:0170057">
    <property type="term" value="F:RNA ligase (GTP) activity"/>
    <property type="evidence" value="ECO:0007669"/>
    <property type="project" value="UniProtKB-EC"/>
</dbReference>
<dbReference type="OrthoDB" id="9802323at2"/>
<evidence type="ECO:0000256" key="10">
    <source>
        <dbReference type="PIRSR" id="PIRSR601233-1"/>
    </source>
</evidence>
<dbReference type="Proteomes" id="UP000198744">
    <property type="component" value="Unassembled WGS sequence"/>
</dbReference>
<feature type="active site" description="GMP-histidine intermediate" evidence="10">
    <location>
        <position position="405"/>
    </location>
</feature>
<keyword evidence="3 12" id="KW-0479">Metal-binding</keyword>
<dbReference type="PROSITE" id="PS01288">
    <property type="entry name" value="UPF0027"/>
    <property type="match status" value="1"/>
</dbReference>
<dbReference type="GO" id="GO:0003972">
    <property type="term" value="F:RNA ligase (ATP) activity"/>
    <property type="evidence" value="ECO:0007669"/>
    <property type="project" value="TreeGrafter"/>
</dbReference>
<name>A0A1H7VIB9_9BACT</name>
<evidence type="ECO:0000256" key="7">
    <source>
        <dbReference type="ARBA" id="ARBA00023211"/>
    </source>
</evidence>
<evidence type="ECO:0000313" key="15">
    <source>
        <dbReference type="Proteomes" id="UP000198744"/>
    </source>
</evidence>
<accession>A0A1H7VIB9</accession>
<evidence type="ECO:0000256" key="2">
    <source>
        <dbReference type="ARBA" id="ARBA00022598"/>
    </source>
</evidence>
<keyword evidence="6 11" id="KW-0342">GTP-binding</keyword>
<dbReference type="PANTHER" id="PTHR11118">
    <property type="entry name" value="RNA-SPLICING LIGASE RTCB HOMOLOG"/>
    <property type="match status" value="1"/>
</dbReference>
<dbReference type="AlphaFoldDB" id="A0A1H7VIB9"/>
<proteinExistence type="inferred from homology"/>
<comment type="subunit">
    <text evidence="13">Monomer.</text>
</comment>
<dbReference type="GO" id="GO:0005525">
    <property type="term" value="F:GTP binding"/>
    <property type="evidence" value="ECO:0007669"/>
    <property type="project" value="UniProtKB-KW"/>
</dbReference>
<feature type="binding site" evidence="11">
    <location>
        <begin position="379"/>
        <end position="382"/>
    </location>
    <ligand>
        <name>GMP</name>
        <dbReference type="ChEBI" id="CHEBI:58115"/>
    </ligand>
</feature>
<protein>
    <recommendedName>
        <fullName evidence="13">tRNA-splicing ligase RtcB</fullName>
        <ecNumber evidence="13">6.5.1.-</ecNumber>
    </recommendedName>
</protein>
<feature type="binding site" evidence="11">
    <location>
        <begin position="330"/>
        <end position="331"/>
    </location>
    <ligand>
        <name>GMP</name>
        <dbReference type="ChEBI" id="CHEBI:58115"/>
    </ligand>
</feature>
<feature type="binding site" evidence="11">
    <location>
        <position position="481"/>
    </location>
    <ligand>
        <name>GMP</name>
        <dbReference type="ChEBI" id="CHEBI:58115"/>
    </ligand>
</feature>
<evidence type="ECO:0000256" key="6">
    <source>
        <dbReference type="ARBA" id="ARBA00023134"/>
    </source>
</evidence>
<comment type="catalytic activity">
    <reaction evidence="9">
        <text>a 3'-end 2',3'-cyclophospho-ribonucleotide-RNA + a 5'-end dephospho-ribonucleoside-RNA + GTP + H2O = a ribonucleotidyl-ribonucleotide-RNA + GMP + diphosphate + H(+)</text>
        <dbReference type="Rhea" id="RHEA:68080"/>
        <dbReference type="Rhea" id="RHEA-COMP:10464"/>
        <dbReference type="Rhea" id="RHEA-COMP:13936"/>
        <dbReference type="Rhea" id="RHEA-COMP:17355"/>
        <dbReference type="ChEBI" id="CHEBI:15377"/>
        <dbReference type="ChEBI" id="CHEBI:15378"/>
        <dbReference type="ChEBI" id="CHEBI:33019"/>
        <dbReference type="ChEBI" id="CHEBI:37565"/>
        <dbReference type="ChEBI" id="CHEBI:58115"/>
        <dbReference type="ChEBI" id="CHEBI:83064"/>
        <dbReference type="ChEBI" id="CHEBI:138284"/>
        <dbReference type="ChEBI" id="CHEBI:173118"/>
        <dbReference type="EC" id="6.5.1.8"/>
    </reaction>
</comment>
<feature type="binding site" evidence="12">
    <location>
        <position position="97"/>
    </location>
    <ligand>
        <name>Mn(2+)</name>
        <dbReference type="ChEBI" id="CHEBI:29035"/>
        <label>1</label>
    </ligand>
</feature>
<evidence type="ECO:0000256" key="5">
    <source>
        <dbReference type="ARBA" id="ARBA00022800"/>
    </source>
</evidence>
<evidence type="ECO:0000256" key="13">
    <source>
        <dbReference type="RuleBase" id="RU371113"/>
    </source>
</evidence>
<evidence type="ECO:0000256" key="12">
    <source>
        <dbReference type="PIRSR" id="PIRSR601233-3"/>
    </source>
</evidence>
<keyword evidence="4 11" id="KW-0547">Nucleotide-binding</keyword>
<reference evidence="14 15" key="1">
    <citation type="submission" date="2016-10" db="EMBL/GenBank/DDBJ databases">
        <authorList>
            <person name="de Groot N.N."/>
        </authorList>
    </citation>
    <scope>NUCLEOTIDE SEQUENCE [LARGE SCALE GENOMIC DNA]</scope>
    <source>
        <strain evidence="14 15">DSM 8423</strain>
    </source>
</reference>
<comment type="cofactor">
    <cofactor evidence="12 13">
        <name>Mn(2+)</name>
        <dbReference type="ChEBI" id="CHEBI:29035"/>
    </cofactor>
    <text evidence="12 13">Binds 2 manganese ions per subunit.</text>
</comment>
<evidence type="ECO:0000256" key="11">
    <source>
        <dbReference type="PIRSR" id="PIRSR601233-2"/>
    </source>
</evidence>
<evidence type="ECO:0000256" key="3">
    <source>
        <dbReference type="ARBA" id="ARBA00022723"/>
    </source>
</evidence>
<gene>
    <name evidence="13" type="primary">rtcB</name>
    <name evidence="14" type="ORF">SAMN04489760_1041</name>
</gene>
<feature type="binding site" evidence="11">
    <location>
        <begin position="405"/>
        <end position="408"/>
    </location>
    <ligand>
        <name>GMP</name>
        <dbReference type="ChEBI" id="CHEBI:58115"/>
    </ligand>
</feature>
<dbReference type="SUPFAM" id="SSF103365">
    <property type="entry name" value="Hypothetical protein PH1602"/>
    <property type="match status" value="1"/>
</dbReference>
<dbReference type="GO" id="GO:0042245">
    <property type="term" value="P:RNA repair"/>
    <property type="evidence" value="ECO:0007669"/>
    <property type="project" value="UniProtKB-KW"/>
</dbReference>
<feature type="binding site" evidence="12">
    <location>
        <position position="205"/>
    </location>
    <ligand>
        <name>Mn(2+)</name>
        <dbReference type="ChEBI" id="CHEBI:29035"/>
        <label>1</label>
    </ligand>
</feature>
<evidence type="ECO:0000256" key="8">
    <source>
        <dbReference type="ARBA" id="ARBA00047746"/>
    </source>
</evidence>
<dbReference type="FunFam" id="3.90.1860.10:FF:000001">
    <property type="entry name" value="tRNA-splicing ligase RtcB homolog"/>
    <property type="match status" value="1"/>
</dbReference>
<comment type="similarity">
    <text evidence="1 13">Belongs to the RtcB family.</text>
</comment>
<evidence type="ECO:0000256" key="1">
    <source>
        <dbReference type="ARBA" id="ARBA00008071"/>
    </source>
</evidence>